<evidence type="ECO:0000313" key="3">
    <source>
        <dbReference type="Proteomes" id="UP000654075"/>
    </source>
</evidence>
<protein>
    <submittedName>
        <fullName evidence="2">Uncharacterized protein</fullName>
    </submittedName>
</protein>
<keyword evidence="1" id="KW-1133">Transmembrane helix</keyword>
<organism evidence="2 3">
    <name type="scientific">Polarella glacialis</name>
    <name type="common">Dinoflagellate</name>
    <dbReference type="NCBI Taxonomy" id="89957"/>
    <lineage>
        <taxon>Eukaryota</taxon>
        <taxon>Sar</taxon>
        <taxon>Alveolata</taxon>
        <taxon>Dinophyceae</taxon>
        <taxon>Suessiales</taxon>
        <taxon>Suessiaceae</taxon>
        <taxon>Polarella</taxon>
    </lineage>
</organism>
<keyword evidence="1" id="KW-0472">Membrane</keyword>
<evidence type="ECO:0000313" key="2">
    <source>
        <dbReference type="EMBL" id="CAE8631644.1"/>
    </source>
</evidence>
<keyword evidence="1" id="KW-0812">Transmembrane</keyword>
<keyword evidence="3" id="KW-1185">Reference proteome</keyword>
<dbReference type="EMBL" id="CAJNNV010030173">
    <property type="protein sequence ID" value="CAE8631644.1"/>
    <property type="molecule type" value="Genomic_DNA"/>
</dbReference>
<reference evidence="2" key="1">
    <citation type="submission" date="2021-02" db="EMBL/GenBank/DDBJ databases">
        <authorList>
            <person name="Dougan E. K."/>
            <person name="Rhodes N."/>
            <person name="Thang M."/>
            <person name="Chan C."/>
        </authorList>
    </citation>
    <scope>NUCLEOTIDE SEQUENCE</scope>
</reference>
<dbReference type="AlphaFoldDB" id="A0A813H1X6"/>
<gene>
    <name evidence="2" type="ORF">PGLA1383_LOCUS47675</name>
</gene>
<comment type="caution">
    <text evidence="2">The sequence shown here is derived from an EMBL/GenBank/DDBJ whole genome shotgun (WGS) entry which is preliminary data.</text>
</comment>
<evidence type="ECO:0000256" key="1">
    <source>
        <dbReference type="SAM" id="Phobius"/>
    </source>
</evidence>
<feature type="transmembrane region" description="Helical" evidence="1">
    <location>
        <begin position="97"/>
        <end position="115"/>
    </location>
</feature>
<accession>A0A813H1X6</accession>
<sequence length="136" mass="15393">MLTRCLTLIHYECDHLCIWKPSGFEKNLLARCGIHLLYILQDNIRAAELLGRSKHAYRELLNLAKIVSLEDGDRPSPFDIPLTTLTMMQPVNLRTDIGLASMGFIVIGWFVVGLLPEDRLILFSELGGVAETYSQY</sequence>
<proteinExistence type="predicted"/>
<name>A0A813H1X6_POLGL</name>
<dbReference type="Proteomes" id="UP000654075">
    <property type="component" value="Unassembled WGS sequence"/>
</dbReference>